<keyword evidence="2" id="KW-0812">Transmembrane</keyword>
<evidence type="ECO:0000256" key="2">
    <source>
        <dbReference type="SAM" id="Phobius"/>
    </source>
</evidence>
<keyword evidence="1" id="KW-0175">Coiled coil</keyword>
<feature type="coiled-coil region" evidence="1">
    <location>
        <begin position="206"/>
        <end position="326"/>
    </location>
</feature>
<keyword evidence="2" id="KW-0472">Membrane</keyword>
<protein>
    <submittedName>
        <fullName evidence="4">Uncharacterized protein</fullName>
    </submittedName>
</protein>
<comment type="caution">
    <text evidence="4">The sequence shown here is derived from an EMBL/GenBank/DDBJ whole genome shotgun (WGS) entry which is preliminary data.</text>
</comment>
<evidence type="ECO:0000313" key="5">
    <source>
        <dbReference type="Proteomes" id="UP000320801"/>
    </source>
</evidence>
<gene>
    <name evidence="4" type="ORF">E1I18_01255</name>
</gene>
<proteinExistence type="predicted"/>
<dbReference type="Proteomes" id="UP000320801">
    <property type="component" value="Unassembled WGS sequence"/>
</dbReference>
<dbReference type="EMBL" id="SMDN01000004">
    <property type="protein sequence ID" value="TQC53943.1"/>
    <property type="molecule type" value="Genomic_DNA"/>
</dbReference>
<keyword evidence="2" id="KW-1133">Transmembrane helix</keyword>
<evidence type="ECO:0000256" key="1">
    <source>
        <dbReference type="SAM" id="Coils"/>
    </source>
</evidence>
<keyword evidence="3" id="KW-0732">Signal</keyword>
<evidence type="ECO:0000313" key="4">
    <source>
        <dbReference type="EMBL" id="TQC53943.1"/>
    </source>
</evidence>
<organism evidence="4 5">
    <name type="scientific">Mycoplasmopsis mucosicanis</name>
    <dbReference type="NCBI Taxonomy" id="458208"/>
    <lineage>
        <taxon>Bacteria</taxon>
        <taxon>Bacillati</taxon>
        <taxon>Mycoplasmatota</taxon>
        <taxon>Mycoplasmoidales</taxon>
        <taxon>Metamycoplasmataceae</taxon>
        <taxon>Mycoplasmopsis</taxon>
    </lineage>
</organism>
<accession>A0A507SXH0</accession>
<name>A0A507SXH0_9BACT</name>
<reference evidence="4 5" key="1">
    <citation type="submission" date="2019-03" db="EMBL/GenBank/DDBJ databases">
        <title>Characterization of a novel Mycoplasma cynos real-time PCR assay.</title>
        <authorList>
            <person name="Tallmadge R.L."/>
            <person name="Mitchell P.K."/>
            <person name="Goodman L."/>
        </authorList>
    </citation>
    <scope>NUCLEOTIDE SEQUENCE [LARGE SCALE GENOMIC DNA]</scope>
    <source>
        <strain evidence="4 5">1642</strain>
    </source>
</reference>
<feature type="transmembrane region" description="Helical" evidence="2">
    <location>
        <begin position="342"/>
        <end position="364"/>
    </location>
</feature>
<dbReference type="RefSeq" id="WP_141483798.1">
    <property type="nucleotide sequence ID" value="NZ_SMDN01000004.1"/>
</dbReference>
<feature type="signal peptide" evidence="3">
    <location>
        <begin position="1"/>
        <end position="23"/>
    </location>
</feature>
<evidence type="ECO:0000256" key="3">
    <source>
        <dbReference type="SAM" id="SignalP"/>
    </source>
</evidence>
<dbReference type="AlphaFoldDB" id="A0A507SXH0"/>
<keyword evidence="5" id="KW-1185">Reference proteome</keyword>
<feature type="chain" id="PRO_5021269994" evidence="3">
    <location>
        <begin position="24"/>
        <end position="369"/>
    </location>
</feature>
<sequence length="369" mass="42212">MSKRWILSTLTPLAIAPATLMSAKVSESKTTKPNMKDVTNPEKAALDTNEKYIDFLKKTFDKDFKELKDEIIKHFKDHASSSSNTEKALNKWFMLLSDALKIFDKKDDENYKLNLAYNAIRVGSAINNYGDALSQMLTLVSVYDINSSEIYDSFEKQLLLNMKKFGVNDIDQITIRPDDTKQKIDGDTLLRTLILNTIATTYASDIKESFDKIDEEEQKIDELSFESKEIKDQITQKETEINELKQQDQSKQEGLTQQIAQKETEINNLKQQQTQKDEEIKKLKESTKKENIQTLNKKIEEKDKVLNTQQQNLTQLRGEVSEFKDLSDKREQENKKLVKTNVGVGVALGVTSVLSIASLTALGIKLRRR</sequence>